<dbReference type="OrthoDB" id="654481at2"/>
<accession>A0A1I4YCL8</accession>
<feature type="transmembrane region" description="Helical" evidence="6">
    <location>
        <begin position="231"/>
        <end position="252"/>
    </location>
</feature>
<keyword evidence="3 6" id="KW-1133">Transmembrane helix</keyword>
<feature type="transmembrane region" description="Helical" evidence="6">
    <location>
        <begin position="6"/>
        <end position="24"/>
    </location>
</feature>
<sequence>METYLLPFLAVVLGYFLAIIVKPAKKKTIKLLLAFSGSFLLTMTVSHLLPEVYAYVIEGNHVETTSIVEMDYSSHNQSHEHHDYTHDHASHDNRNHTETTNSNQHNHDHDAMKQIGLFIMLGIVFQIILEYFSKGAEHGHVHVHEKMTSMPWLLFASLCLHALFEGMPVSQHTHLAWAIAIHHFPIAIILTLFFLQAELNKKFVFMFMIVFALMTPLGTYLSANLSFLIDYYVPISAFVIGILFHISSTIIFESSEGHKFNLAKLLSIIIGIAFGFFV</sequence>
<evidence type="ECO:0000256" key="5">
    <source>
        <dbReference type="SAM" id="MobiDB-lite"/>
    </source>
</evidence>
<feature type="compositionally biased region" description="Basic and acidic residues" evidence="5">
    <location>
        <begin position="77"/>
        <end position="97"/>
    </location>
</feature>
<dbReference type="STRING" id="913024.SAMN05421741_104110"/>
<dbReference type="PANTHER" id="PTHR11040:SF44">
    <property type="entry name" value="PROTEIN ZNTC-RELATED"/>
    <property type="match status" value="1"/>
</dbReference>
<dbReference type="Pfam" id="PF02535">
    <property type="entry name" value="Zip"/>
    <property type="match status" value="1"/>
</dbReference>
<feature type="transmembrane region" description="Helical" evidence="6">
    <location>
        <begin position="259"/>
        <end position="277"/>
    </location>
</feature>
<dbReference type="GO" id="GO:0016020">
    <property type="term" value="C:membrane"/>
    <property type="evidence" value="ECO:0007669"/>
    <property type="project" value="UniProtKB-SubCell"/>
</dbReference>
<feature type="region of interest" description="Disordered" evidence="5">
    <location>
        <begin position="77"/>
        <end position="106"/>
    </location>
</feature>
<dbReference type="InterPro" id="IPR003689">
    <property type="entry name" value="ZIP"/>
</dbReference>
<feature type="transmembrane region" description="Helical" evidence="6">
    <location>
        <begin position="31"/>
        <end position="49"/>
    </location>
</feature>
<dbReference type="RefSeq" id="WP_091519823.1">
    <property type="nucleotide sequence ID" value="NZ_FOVI01000004.1"/>
</dbReference>
<evidence type="ECO:0000256" key="4">
    <source>
        <dbReference type="ARBA" id="ARBA00023136"/>
    </source>
</evidence>
<comment type="subcellular location">
    <subcellularLocation>
        <location evidence="1">Membrane</location>
        <topology evidence="1">Multi-pass membrane protein</topology>
    </subcellularLocation>
</comment>
<proteinExistence type="predicted"/>
<keyword evidence="8" id="KW-1185">Reference proteome</keyword>
<reference evidence="8" key="1">
    <citation type="submission" date="2016-10" db="EMBL/GenBank/DDBJ databases">
        <authorList>
            <person name="Varghese N."/>
            <person name="Submissions S."/>
        </authorList>
    </citation>
    <scope>NUCLEOTIDE SEQUENCE [LARGE SCALE GENOMIC DNA]</scope>
    <source>
        <strain evidence="8">DS-12</strain>
    </source>
</reference>
<evidence type="ECO:0000313" key="7">
    <source>
        <dbReference type="EMBL" id="SFN35774.1"/>
    </source>
</evidence>
<dbReference type="Proteomes" id="UP000199036">
    <property type="component" value="Unassembled WGS sequence"/>
</dbReference>
<dbReference type="GO" id="GO:0005385">
    <property type="term" value="F:zinc ion transmembrane transporter activity"/>
    <property type="evidence" value="ECO:0007669"/>
    <property type="project" value="TreeGrafter"/>
</dbReference>
<keyword evidence="4 6" id="KW-0472">Membrane</keyword>
<feature type="transmembrane region" description="Helical" evidence="6">
    <location>
        <begin position="115"/>
        <end position="132"/>
    </location>
</feature>
<dbReference type="EMBL" id="FOVI01000004">
    <property type="protein sequence ID" value="SFN35774.1"/>
    <property type="molecule type" value="Genomic_DNA"/>
</dbReference>
<evidence type="ECO:0000256" key="1">
    <source>
        <dbReference type="ARBA" id="ARBA00004141"/>
    </source>
</evidence>
<feature type="transmembrane region" description="Helical" evidence="6">
    <location>
        <begin position="203"/>
        <end position="225"/>
    </location>
</feature>
<evidence type="ECO:0000256" key="3">
    <source>
        <dbReference type="ARBA" id="ARBA00022989"/>
    </source>
</evidence>
<keyword evidence="2 6" id="KW-0812">Transmembrane</keyword>
<dbReference type="PANTHER" id="PTHR11040">
    <property type="entry name" value="ZINC/IRON TRANSPORTER"/>
    <property type="match status" value="1"/>
</dbReference>
<gene>
    <name evidence="7" type="ORF">SAMN05421741_104110</name>
</gene>
<protein>
    <submittedName>
        <fullName evidence="7">ZIP Zinc transporter</fullName>
    </submittedName>
</protein>
<feature type="transmembrane region" description="Helical" evidence="6">
    <location>
        <begin position="152"/>
        <end position="169"/>
    </location>
</feature>
<evidence type="ECO:0000313" key="8">
    <source>
        <dbReference type="Proteomes" id="UP000199036"/>
    </source>
</evidence>
<dbReference type="AlphaFoldDB" id="A0A1I4YCL8"/>
<evidence type="ECO:0000256" key="2">
    <source>
        <dbReference type="ARBA" id="ARBA00022692"/>
    </source>
</evidence>
<evidence type="ECO:0000256" key="6">
    <source>
        <dbReference type="SAM" id="Phobius"/>
    </source>
</evidence>
<feature type="transmembrane region" description="Helical" evidence="6">
    <location>
        <begin position="175"/>
        <end position="196"/>
    </location>
</feature>
<name>A0A1I4YCL8_9FLAO</name>
<organism evidence="7 8">
    <name type="scientific">Paenimyroides ummariense</name>
    <dbReference type="NCBI Taxonomy" id="913024"/>
    <lineage>
        <taxon>Bacteria</taxon>
        <taxon>Pseudomonadati</taxon>
        <taxon>Bacteroidota</taxon>
        <taxon>Flavobacteriia</taxon>
        <taxon>Flavobacteriales</taxon>
        <taxon>Flavobacteriaceae</taxon>
        <taxon>Paenimyroides</taxon>
    </lineage>
</organism>